<evidence type="ECO:0000313" key="3">
    <source>
        <dbReference type="WBParaSite" id="TCNE_0000551401-mRNA-1"/>
    </source>
</evidence>
<evidence type="ECO:0000313" key="2">
    <source>
        <dbReference type="Proteomes" id="UP000050794"/>
    </source>
</evidence>
<keyword evidence="2" id="KW-1185">Reference proteome</keyword>
<sequence length="89" mass="9897">MTTALANEWSAIGASIANDAAAAATSAVGRRWLCDRSTVSKDIMMAIRYVIVEVEFREHRKRFNKLSAFTTHMISSVLSLLSEINYAKM</sequence>
<dbReference type="AlphaFoldDB" id="A0A183UAJ4"/>
<reference evidence="1 2" key="2">
    <citation type="submission" date="2018-11" db="EMBL/GenBank/DDBJ databases">
        <authorList>
            <consortium name="Pathogen Informatics"/>
        </authorList>
    </citation>
    <scope>NUCLEOTIDE SEQUENCE [LARGE SCALE GENOMIC DNA]</scope>
</reference>
<name>A0A183UAJ4_TOXCA</name>
<protein>
    <submittedName>
        <fullName evidence="3">Secreted protein</fullName>
    </submittedName>
</protein>
<organism evidence="2 3">
    <name type="scientific">Toxocara canis</name>
    <name type="common">Canine roundworm</name>
    <dbReference type="NCBI Taxonomy" id="6265"/>
    <lineage>
        <taxon>Eukaryota</taxon>
        <taxon>Metazoa</taxon>
        <taxon>Ecdysozoa</taxon>
        <taxon>Nematoda</taxon>
        <taxon>Chromadorea</taxon>
        <taxon>Rhabditida</taxon>
        <taxon>Spirurina</taxon>
        <taxon>Ascaridomorpha</taxon>
        <taxon>Ascaridoidea</taxon>
        <taxon>Toxocaridae</taxon>
        <taxon>Toxocara</taxon>
    </lineage>
</organism>
<gene>
    <name evidence="1" type="ORF">TCNE_LOCUS5514</name>
</gene>
<dbReference type="EMBL" id="UYWY01019363">
    <property type="protein sequence ID" value="VDM36674.1"/>
    <property type="molecule type" value="Genomic_DNA"/>
</dbReference>
<reference evidence="3" key="1">
    <citation type="submission" date="2016-06" db="UniProtKB">
        <authorList>
            <consortium name="WormBaseParasite"/>
        </authorList>
    </citation>
    <scope>IDENTIFICATION</scope>
</reference>
<evidence type="ECO:0000313" key="1">
    <source>
        <dbReference type="EMBL" id="VDM36674.1"/>
    </source>
</evidence>
<proteinExistence type="predicted"/>
<dbReference type="WBParaSite" id="TCNE_0000551401-mRNA-1">
    <property type="protein sequence ID" value="TCNE_0000551401-mRNA-1"/>
    <property type="gene ID" value="TCNE_0000551401"/>
</dbReference>
<dbReference type="Proteomes" id="UP000050794">
    <property type="component" value="Unassembled WGS sequence"/>
</dbReference>
<accession>A0A183UAJ4</accession>